<dbReference type="Proteomes" id="UP000756346">
    <property type="component" value="Unassembled WGS sequence"/>
</dbReference>
<keyword evidence="5" id="KW-0378">Hydrolase</keyword>
<evidence type="ECO:0000256" key="6">
    <source>
        <dbReference type="ARBA" id="ARBA00023157"/>
    </source>
</evidence>
<evidence type="ECO:0000256" key="8">
    <source>
        <dbReference type="ARBA" id="ARBA00034015"/>
    </source>
</evidence>
<keyword evidence="6" id="KW-1015">Disulfide bond</keyword>
<dbReference type="CDD" id="cd00606">
    <property type="entry name" value="fungal_RNase"/>
    <property type="match status" value="1"/>
</dbReference>
<dbReference type="PANTHER" id="PTHR42104">
    <property type="entry name" value="EXTRACELLULAR GUANYL-SPECIFIC RIBONUCLEASE RNTA (AFU_ORTHOLOGUE AFUA_4G03230)"/>
    <property type="match status" value="1"/>
</dbReference>
<evidence type="ECO:0000256" key="1">
    <source>
        <dbReference type="ARBA" id="ARBA00009006"/>
    </source>
</evidence>
<gene>
    <name evidence="10" type="ORF">B0I36DRAFT_253127</name>
</gene>
<dbReference type="InterPro" id="IPR000026">
    <property type="entry name" value="N1-like"/>
</dbReference>
<dbReference type="Pfam" id="PF00545">
    <property type="entry name" value="Ribonuclease"/>
    <property type="match status" value="1"/>
</dbReference>
<dbReference type="InterPro" id="IPR016191">
    <property type="entry name" value="Ribonuclease/ribotoxin"/>
</dbReference>
<keyword evidence="7" id="KW-0456">Lyase</keyword>
<dbReference type="OrthoDB" id="5425539at2759"/>
<evidence type="ECO:0000256" key="5">
    <source>
        <dbReference type="ARBA" id="ARBA00022801"/>
    </source>
</evidence>
<name>A0A9P8XUJ8_9PEZI</name>
<protein>
    <recommendedName>
        <fullName evidence="2">ribonuclease T1</fullName>
        <ecNumber evidence="2">4.6.1.24</ecNumber>
    </recommendedName>
</protein>
<keyword evidence="9" id="KW-0732">Signal</keyword>
<dbReference type="GO" id="GO:0016787">
    <property type="term" value="F:hydrolase activity"/>
    <property type="evidence" value="ECO:0007669"/>
    <property type="project" value="UniProtKB-KW"/>
</dbReference>
<accession>A0A9P8XUJ8</accession>
<keyword evidence="3" id="KW-0540">Nuclease</keyword>
<dbReference type="SUPFAM" id="SSF53933">
    <property type="entry name" value="Microbial ribonucleases"/>
    <property type="match status" value="1"/>
</dbReference>
<comment type="caution">
    <text evidence="10">The sequence shown here is derived from an EMBL/GenBank/DDBJ whole genome shotgun (WGS) entry which is preliminary data.</text>
</comment>
<evidence type="ECO:0000256" key="4">
    <source>
        <dbReference type="ARBA" id="ARBA00022759"/>
    </source>
</evidence>
<dbReference type="EC" id="4.6.1.24" evidence="2"/>
<evidence type="ECO:0000313" key="11">
    <source>
        <dbReference type="Proteomes" id="UP000756346"/>
    </source>
</evidence>
<proteinExistence type="inferred from homology"/>
<comment type="similarity">
    <text evidence="1">Belongs to the ribonuclease N1/T1 family.</text>
</comment>
<dbReference type="EMBL" id="JAGTJQ010000011">
    <property type="protein sequence ID" value="KAH7018176.1"/>
    <property type="molecule type" value="Genomic_DNA"/>
</dbReference>
<keyword evidence="4" id="KW-0255">Endonuclease</keyword>
<feature type="signal peptide" evidence="9">
    <location>
        <begin position="1"/>
        <end position="17"/>
    </location>
</feature>
<evidence type="ECO:0000313" key="10">
    <source>
        <dbReference type="EMBL" id="KAH7018176.1"/>
    </source>
</evidence>
<organism evidence="10 11">
    <name type="scientific">Microdochium trichocladiopsis</name>
    <dbReference type="NCBI Taxonomy" id="1682393"/>
    <lineage>
        <taxon>Eukaryota</taxon>
        <taxon>Fungi</taxon>
        <taxon>Dikarya</taxon>
        <taxon>Ascomycota</taxon>
        <taxon>Pezizomycotina</taxon>
        <taxon>Sordariomycetes</taxon>
        <taxon>Xylariomycetidae</taxon>
        <taxon>Xylariales</taxon>
        <taxon>Microdochiaceae</taxon>
        <taxon>Microdochium</taxon>
    </lineage>
</organism>
<dbReference type="GeneID" id="70180279"/>
<dbReference type="GO" id="GO:0046589">
    <property type="term" value="F:ribonuclease T1 activity"/>
    <property type="evidence" value="ECO:0007669"/>
    <property type="project" value="UniProtKB-EC"/>
</dbReference>
<reference evidence="10" key="1">
    <citation type="journal article" date="2021" name="Nat. Commun.">
        <title>Genetic determinants of endophytism in the Arabidopsis root mycobiome.</title>
        <authorList>
            <person name="Mesny F."/>
            <person name="Miyauchi S."/>
            <person name="Thiergart T."/>
            <person name="Pickel B."/>
            <person name="Atanasova L."/>
            <person name="Karlsson M."/>
            <person name="Huettel B."/>
            <person name="Barry K.W."/>
            <person name="Haridas S."/>
            <person name="Chen C."/>
            <person name="Bauer D."/>
            <person name="Andreopoulos W."/>
            <person name="Pangilinan J."/>
            <person name="LaButti K."/>
            <person name="Riley R."/>
            <person name="Lipzen A."/>
            <person name="Clum A."/>
            <person name="Drula E."/>
            <person name="Henrissat B."/>
            <person name="Kohler A."/>
            <person name="Grigoriev I.V."/>
            <person name="Martin F.M."/>
            <person name="Hacquard S."/>
        </authorList>
    </citation>
    <scope>NUCLEOTIDE SEQUENCE</scope>
    <source>
        <strain evidence="10">MPI-CAGE-CH-0230</strain>
    </source>
</reference>
<sequence length="129" mass="13236">MRLSAIVTALFASAVLASDEEAHLERRAAATCGTVSYSASAVTAASQRACSNAASGNTPGGYPHQFNNREGFVFATSGPYLEFPIMKSGSIYTGGSPGPDRVIITKSGCKEAGLITHTGAQGNAFVTCK</sequence>
<dbReference type="GO" id="GO:0003723">
    <property type="term" value="F:RNA binding"/>
    <property type="evidence" value="ECO:0007669"/>
    <property type="project" value="InterPro"/>
</dbReference>
<dbReference type="PANTHER" id="PTHR42104:SF1">
    <property type="entry name" value="EXTRACELLULAR GUANYL-SPECIFIC RIBONUCLEASE RNTA (AFU_ORTHOLOGUE AFUA_4G03230)"/>
    <property type="match status" value="1"/>
</dbReference>
<evidence type="ECO:0000256" key="9">
    <source>
        <dbReference type="SAM" id="SignalP"/>
    </source>
</evidence>
<evidence type="ECO:0000256" key="3">
    <source>
        <dbReference type="ARBA" id="ARBA00022722"/>
    </source>
</evidence>
<dbReference type="RefSeq" id="XP_046006443.1">
    <property type="nucleotide sequence ID" value="XM_046150733.1"/>
</dbReference>
<feature type="chain" id="PRO_5040198503" description="ribonuclease T1" evidence="9">
    <location>
        <begin position="18"/>
        <end position="129"/>
    </location>
</feature>
<dbReference type="AlphaFoldDB" id="A0A9P8XUJ8"/>
<dbReference type="Gene3D" id="3.10.450.30">
    <property type="entry name" value="Microbial ribonucleases"/>
    <property type="match status" value="1"/>
</dbReference>
<evidence type="ECO:0000256" key="7">
    <source>
        <dbReference type="ARBA" id="ARBA00023239"/>
    </source>
</evidence>
<keyword evidence="11" id="KW-1185">Reference proteome</keyword>
<evidence type="ECO:0000256" key="2">
    <source>
        <dbReference type="ARBA" id="ARBA00012549"/>
    </source>
</evidence>
<comment type="catalytic activity">
    <reaction evidence="8">
        <text>[RNA] containing guanosine + H2O = an [RNA fragment]-3'-guanosine-3'-phosphate + a 5'-hydroxy-ribonucleotide-3'-[RNA fragment].</text>
        <dbReference type="EC" id="4.6.1.24"/>
    </reaction>
</comment>